<dbReference type="NCBIfam" id="NF045485">
    <property type="entry name" value="FPPsyn"/>
    <property type="match status" value="1"/>
</dbReference>
<accession>A0A932MND6</accession>
<dbReference type="InterPro" id="IPR053378">
    <property type="entry name" value="Prenyl_diphosphate_synthase"/>
</dbReference>
<keyword evidence="6" id="KW-0414">Isoprene biosynthesis</keyword>
<dbReference type="InterPro" id="IPR008949">
    <property type="entry name" value="Isoprenoid_synthase_dom_sf"/>
</dbReference>
<protein>
    <submittedName>
        <fullName evidence="8">Polyprenyl synthetase family protein</fullName>
    </submittedName>
</protein>
<dbReference type="GO" id="GO:0004659">
    <property type="term" value="F:prenyltransferase activity"/>
    <property type="evidence" value="ECO:0007669"/>
    <property type="project" value="InterPro"/>
</dbReference>
<comment type="caution">
    <text evidence="8">The sequence shown here is derived from an EMBL/GenBank/DDBJ whole genome shotgun (WGS) entry which is preliminary data.</text>
</comment>
<evidence type="ECO:0000256" key="7">
    <source>
        <dbReference type="RuleBase" id="RU004466"/>
    </source>
</evidence>
<dbReference type="PROSITE" id="PS00723">
    <property type="entry name" value="POLYPRENYL_SYNTHASE_1"/>
    <property type="match status" value="1"/>
</dbReference>
<reference evidence="8" key="1">
    <citation type="submission" date="2020-07" db="EMBL/GenBank/DDBJ databases">
        <title>Huge and variable diversity of episymbiotic CPR bacteria and DPANN archaea in groundwater ecosystems.</title>
        <authorList>
            <person name="He C.Y."/>
            <person name="Keren R."/>
            <person name="Whittaker M."/>
            <person name="Farag I.F."/>
            <person name="Doudna J."/>
            <person name="Cate J.H.D."/>
            <person name="Banfield J.F."/>
        </authorList>
    </citation>
    <scope>NUCLEOTIDE SEQUENCE</scope>
    <source>
        <strain evidence="8">NC_groundwater_763_Ag_S-0.2um_68_21</strain>
    </source>
</reference>
<dbReference type="SUPFAM" id="SSF48576">
    <property type="entry name" value="Terpenoid synthases"/>
    <property type="match status" value="1"/>
</dbReference>
<dbReference type="AlphaFoldDB" id="A0A932MND6"/>
<comment type="cofactor">
    <cofactor evidence="1">
        <name>Mg(2+)</name>
        <dbReference type="ChEBI" id="CHEBI:18420"/>
    </cofactor>
</comment>
<dbReference type="Proteomes" id="UP000782312">
    <property type="component" value="Unassembled WGS sequence"/>
</dbReference>
<evidence type="ECO:0000313" key="8">
    <source>
        <dbReference type="EMBL" id="MBI3129249.1"/>
    </source>
</evidence>
<gene>
    <name evidence="8" type="ORF">HYZ11_16700</name>
</gene>
<evidence type="ECO:0000256" key="2">
    <source>
        <dbReference type="ARBA" id="ARBA00006706"/>
    </source>
</evidence>
<comment type="similarity">
    <text evidence="2 7">Belongs to the FPP/GGPP synthase family.</text>
</comment>
<evidence type="ECO:0000256" key="4">
    <source>
        <dbReference type="ARBA" id="ARBA00022723"/>
    </source>
</evidence>
<dbReference type="GO" id="GO:0016114">
    <property type="term" value="P:terpenoid biosynthetic process"/>
    <property type="evidence" value="ECO:0007669"/>
    <property type="project" value="UniProtKB-ARBA"/>
</dbReference>
<dbReference type="PANTHER" id="PTHR43281">
    <property type="entry name" value="FARNESYL DIPHOSPHATE SYNTHASE"/>
    <property type="match status" value="1"/>
</dbReference>
<keyword evidence="4" id="KW-0479">Metal-binding</keyword>
<dbReference type="PANTHER" id="PTHR43281:SF1">
    <property type="entry name" value="FARNESYL DIPHOSPHATE SYNTHASE"/>
    <property type="match status" value="1"/>
</dbReference>
<sequence>MDAEAYLREWAARVEEELGRRVPERGGAPPEMYRVMRYSLLAGGKRLRPVLCAAGAEAVGGDPGAVLPAACALECIHTYSLIHDDLPAMDDDDLRRGLPTNHKVHGEAAAILAGDGLLTLAFGLMADEEMVRRAGAGRVLEGVRMLAEAAGAPGMVGGQLLDIRAGGKVSAPRELEEIHRLKTGAMIRCSVSLGGLLGGGDAGALRALARYGERAGLAFQIVDDILNVEGSPEQMGKAAGSDAAHGKAAYPALHGLEASKRMAREACEEALAALSPLPGGAPALAGLVRFIVLRRS</sequence>
<dbReference type="EMBL" id="JACPUR010000039">
    <property type="protein sequence ID" value="MBI3129249.1"/>
    <property type="molecule type" value="Genomic_DNA"/>
</dbReference>
<keyword evidence="3 7" id="KW-0808">Transferase</keyword>
<dbReference type="SFLD" id="SFLDG01017">
    <property type="entry name" value="Polyprenyl_Transferase_Like"/>
    <property type="match status" value="1"/>
</dbReference>
<name>A0A932MND6_UNCTE</name>
<dbReference type="CDD" id="cd00685">
    <property type="entry name" value="Trans_IPPS_HT"/>
    <property type="match status" value="1"/>
</dbReference>
<evidence type="ECO:0000256" key="1">
    <source>
        <dbReference type="ARBA" id="ARBA00001946"/>
    </source>
</evidence>
<dbReference type="InterPro" id="IPR000092">
    <property type="entry name" value="Polyprenyl_synt"/>
</dbReference>
<keyword evidence="5" id="KW-0460">Magnesium</keyword>
<dbReference type="FunFam" id="1.10.600.10:FF:000001">
    <property type="entry name" value="Geranylgeranyl diphosphate synthase"/>
    <property type="match status" value="1"/>
</dbReference>
<organism evidence="8 9">
    <name type="scientific">Tectimicrobiota bacterium</name>
    <dbReference type="NCBI Taxonomy" id="2528274"/>
    <lineage>
        <taxon>Bacteria</taxon>
        <taxon>Pseudomonadati</taxon>
        <taxon>Nitrospinota/Tectimicrobiota group</taxon>
        <taxon>Candidatus Tectimicrobiota</taxon>
    </lineage>
</organism>
<dbReference type="SFLD" id="SFLDS00005">
    <property type="entry name" value="Isoprenoid_Synthase_Type_I"/>
    <property type="match status" value="1"/>
</dbReference>
<proteinExistence type="inferred from homology"/>
<dbReference type="GO" id="GO:0046872">
    <property type="term" value="F:metal ion binding"/>
    <property type="evidence" value="ECO:0007669"/>
    <property type="project" value="UniProtKB-KW"/>
</dbReference>
<dbReference type="GO" id="GO:0005737">
    <property type="term" value="C:cytoplasm"/>
    <property type="evidence" value="ECO:0007669"/>
    <property type="project" value="UniProtKB-ARBA"/>
</dbReference>
<evidence type="ECO:0000256" key="3">
    <source>
        <dbReference type="ARBA" id="ARBA00022679"/>
    </source>
</evidence>
<dbReference type="Gene3D" id="1.10.600.10">
    <property type="entry name" value="Farnesyl Diphosphate Synthase"/>
    <property type="match status" value="1"/>
</dbReference>
<evidence type="ECO:0000313" key="9">
    <source>
        <dbReference type="Proteomes" id="UP000782312"/>
    </source>
</evidence>
<dbReference type="InterPro" id="IPR033749">
    <property type="entry name" value="Polyprenyl_synt_CS"/>
</dbReference>
<dbReference type="Pfam" id="PF00348">
    <property type="entry name" value="polyprenyl_synt"/>
    <property type="match status" value="1"/>
</dbReference>
<evidence type="ECO:0000256" key="5">
    <source>
        <dbReference type="ARBA" id="ARBA00022842"/>
    </source>
</evidence>
<evidence type="ECO:0000256" key="6">
    <source>
        <dbReference type="ARBA" id="ARBA00023229"/>
    </source>
</evidence>